<proteinExistence type="inferred from homology"/>
<dbReference type="PROSITE" id="PS51767">
    <property type="entry name" value="PEPTIDASE_A1"/>
    <property type="match status" value="1"/>
</dbReference>
<dbReference type="STRING" id="231916.A0A409YT03"/>
<dbReference type="AlphaFoldDB" id="A0A409YT03"/>
<feature type="active site" evidence="3">
    <location>
        <position position="102"/>
    </location>
</feature>
<protein>
    <recommendedName>
        <fullName evidence="6">Peptidase A1 domain-containing protein</fullName>
    </recommendedName>
</protein>
<dbReference type="InParanoid" id="A0A409YT03"/>
<dbReference type="PANTHER" id="PTHR47966:SF51">
    <property type="entry name" value="BETA-SITE APP-CLEAVING ENZYME, ISOFORM A-RELATED"/>
    <property type="match status" value="1"/>
</dbReference>
<keyword evidence="4" id="KW-0645">Protease</keyword>
<dbReference type="InterPro" id="IPR021109">
    <property type="entry name" value="Peptidase_aspartic_dom_sf"/>
</dbReference>
<dbReference type="InterPro" id="IPR001461">
    <property type="entry name" value="Aspartic_peptidase_A1"/>
</dbReference>
<sequence length="411" mass="43396">MFPINLLTTLLLALSVVANPLLVKRSPVTLPISRRVNITSVNSLLKHDQVRAQTLLAGALTTVENLLHEADAVSEQLENQAVSYVASVGIGSPATTYELLLDTGSSNTWIGANKAYTQTQTSSKTPNSFAVSYGSGSCSGDEYTDQLTIVPGFTVDKQLLGVASQAQGFKDVDGILGLGPVGLTLGSLSPATGDTVPTVTDNLFSQGLIPTNAIGISFEPTNSEKEFNGAINWGSIDTSKFTGDLTYIPITTVSPASHYWGIDQAITYGESTPILDTAAGIVDTGTTLILVATDAFNKYKDAVGAVLDQQTGLLTINPAQYASLQSLYFKAGGNSFELTPNAQIWPRALNNDIGGTSDKIYLVIADLGAKSGSGFDFINGYAFLERFYSVFDTTNKRVGLATTPFTQATSN</sequence>
<reference evidence="7 8" key="1">
    <citation type="journal article" date="2018" name="Evol. Lett.">
        <title>Horizontal gene cluster transfer increased hallucinogenic mushroom diversity.</title>
        <authorList>
            <person name="Reynolds H.T."/>
            <person name="Vijayakumar V."/>
            <person name="Gluck-Thaler E."/>
            <person name="Korotkin H.B."/>
            <person name="Matheny P.B."/>
            <person name="Slot J.C."/>
        </authorList>
    </citation>
    <scope>NUCLEOTIDE SEQUENCE [LARGE SCALE GENOMIC DNA]</scope>
    <source>
        <strain evidence="7 8">SRW20</strain>
    </source>
</reference>
<gene>
    <name evidence="7" type="ORF">CVT26_005352</name>
</gene>
<dbReference type="InterPro" id="IPR033121">
    <property type="entry name" value="PEPTIDASE_A1"/>
</dbReference>
<evidence type="ECO:0000256" key="2">
    <source>
        <dbReference type="ARBA" id="ARBA00022750"/>
    </source>
</evidence>
<evidence type="ECO:0000313" key="8">
    <source>
        <dbReference type="Proteomes" id="UP000284706"/>
    </source>
</evidence>
<dbReference type="InterPro" id="IPR034164">
    <property type="entry name" value="Pepsin-like_dom"/>
</dbReference>
<dbReference type="SUPFAM" id="SSF50630">
    <property type="entry name" value="Acid proteases"/>
    <property type="match status" value="1"/>
</dbReference>
<keyword evidence="5" id="KW-0732">Signal</keyword>
<evidence type="ECO:0000256" key="4">
    <source>
        <dbReference type="RuleBase" id="RU000454"/>
    </source>
</evidence>
<evidence type="ECO:0000313" key="7">
    <source>
        <dbReference type="EMBL" id="PPR06130.1"/>
    </source>
</evidence>
<dbReference type="Gene3D" id="2.40.70.10">
    <property type="entry name" value="Acid Proteases"/>
    <property type="match status" value="2"/>
</dbReference>
<comment type="similarity">
    <text evidence="1 4">Belongs to the peptidase A1 family.</text>
</comment>
<feature type="chain" id="PRO_5019431140" description="Peptidase A1 domain-containing protein" evidence="5">
    <location>
        <begin position="19"/>
        <end position="411"/>
    </location>
</feature>
<dbReference type="EMBL" id="NHYE01000373">
    <property type="protein sequence ID" value="PPR06130.1"/>
    <property type="molecule type" value="Genomic_DNA"/>
</dbReference>
<dbReference type="CDD" id="cd05471">
    <property type="entry name" value="pepsin_like"/>
    <property type="match status" value="1"/>
</dbReference>
<evidence type="ECO:0000256" key="3">
    <source>
        <dbReference type="PIRSR" id="PIRSR601461-1"/>
    </source>
</evidence>
<dbReference type="InterPro" id="IPR001969">
    <property type="entry name" value="Aspartic_peptidase_AS"/>
</dbReference>
<dbReference type="Proteomes" id="UP000284706">
    <property type="component" value="Unassembled WGS sequence"/>
</dbReference>
<dbReference type="OrthoDB" id="660550at2759"/>
<keyword evidence="8" id="KW-1185">Reference proteome</keyword>
<keyword evidence="4" id="KW-0378">Hydrolase</keyword>
<feature type="signal peptide" evidence="5">
    <location>
        <begin position="1"/>
        <end position="18"/>
    </location>
</feature>
<keyword evidence="2 4" id="KW-0064">Aspartyl protease</keyword>
<name>A0A409YT03_9AGAR</name>
<dbReference type="PROSITE" id="PS00141">
    <property type="entry name" value="ASP_PROTEASE"/>
    <property type="match status" value="2"/>
</dbReference>
<accession>A0A409YT03</accession>
<evidence type="ECO:0000256" key="1">
    <source>
        <dbReference type="ARBA" id="ARBA00007447"/>
    </source>
</evidence>
<dbReference type="PANTHER" id="PTHR47966">
    <property type="entry name" value="BETA-SITE APP-CLEAVING ENZYME, ISOFORM A-RELATED"/>
    <property type="match status" value="1"/>
</dbReference>
<evidence type="ECO:0000259" key="6">
    <source>
        <dbReference type="PROSITE" id="PS51767"/>
    </source>
</evidence>
<feature type="active site" evidence="3">
    <location>
        <position position="283"/>
    </location>
</feature>
<comment type="caution">
    <text evidence="7">The sequence shown here is derived from an EMBL/GenBank/DDBJ whole genome shotgun (WGS) entry which is preliminary data.</text>
</comment>
<feature type="domain" description="Peptidase A1" evidence="6">
    <location>
        <begin position="84"/>
        <end position="401"/>
    </location>
</feature>
<dbReference type="Pfam" id="PF00026">
    <property type="entry name" value="Asp"/>
    <property type="match status" value="1"/>
</dbReference>
<dbReference type="PRINTS" id="PR00792">
    <property type="entry name" value="PEPSIN"/>
</dbReference>
<dbReference type="GO" id="GO:0006508">
    <property type="term" value="P:proteolysis"/>
    <property type="evidence" value="ECO:0007669"/>
    <property type="project" value="UniProtKB-KW"/>
</dbReference>
<dbReference type="GO" id="GO:0004190">
    <property type="term" value="F:aspartic-type endopeptidase activity"/>
    <property type="evidence" value="ECO:0007669"/>
    <property type="project" value="UniProtKB-KW"/>
</dbReference>
<evidence type="ECO:0000256" key="5">
    <source>
        <dbReference type="SAM" id="SignalP"/>
    </source>
</evidence>
<organism evidence="7 8">
    <name type="scientific">Gymnopilus dilepis</name>
    <dbReference type="NCBI Taxonomy" id="231916"/>
    <lineage>
        <taxon>Eukaryota</taxon>
        <taxon>Fungi</taxon>
        <taxon>Dikarya</taxon>
        <taxon>Basidiomycota</taxon>
        <taxon>Agaricomycotina</taxon>
        <taxon>Agaricomycetes</taxon>
        <taxon>Agaricomycetidae</taxon>
        <taxon>Agaricales</taxon>
        <taxon>Agaricineae</taxon>
        <taxon>Hymenogastraceae</taxon>
        <taxon>Gymnopilus</taxon>
    </lineage>
</organism>